<evidence type="ECO:0000256" key="1">
    <source>
        <dbReference type="SAM" id="Phobius"/>
    </source>
</evidence>
<accession>A0A5B7ST89</accession>
<evidence type="ECO:0000313" key="3">
    <source>
        <dbReference type="Proteomes" id="UP000310017"/>
    </source>
</evidence>
<organism evidence="2 3">
    <name type="scientific">Aggregatimonas sangjinii</name>
    <dbReference type="NCBI Taxonomy" id="2583587"/>
    <lineage>
        <taxon>Bacteria</taxon>
        <taxon>Pseudomonadati</taxon>
        <taxon>Bacteroidota</taxon>
        <taxon>Flavobacteriia</taxon>
        <taxon>Flavobacteriales</taxon>
        <taxon>Flavobacteriaceae</taxon>
        <taxon>Aggregatimonas</taxon>
    </lineage>
</organism>
<keyword evidence="1" id="KW-0812">Transmembrane</keyword>
<keyword evidence="1" id="KW-0472">Membrane</keyword>
<keyword evidence="1" id="KW-1133">Transmembrane helix</keyword>
<dbReference type="RefSeq" id="WP_138853751.1">
    <property type="nucleotide sequence ID" value="NZ_CP040710.1"/>
</dbReference>
<dbReference type="EMBL" id="CP040710">
    <property type="protein sequence ID" value="QCX01412.1"/>
    <property type="molecule type" value="Genomic_DNA"/>
</dbReference>
<reference evidence="2 3" key="1">
    <citation type="submission" date="2019-05" db="EMBL/GenBank/DDBJ databases">
        <title>Genome sequencing of F202Z8.</title>
        <authorList>
            <person name="Kwon Y.M."/>
        </authorList>
    </citation>
    <scope>NUCLEOTIDE SEQUENCE [LARGE SCALE GENOMIC DNA]</scope>
    <source>
        <strain evidence="2 3">F202Z8</strain>
    </source>
</reference>
<gene>
    <name evidence="2" type="ORF">FGM00_15335</name>
</gene>
<dbReference type="Proteomes" id="UP000310017">
    <property type="component" value="Chromosome"/>
</dbReference>
<protein>
    <recommendedName>
        <fullName evidence="4">SMODS and SLOG-associating 2TM effector domain-containing protein</fullName>
    </recommendedName>
</protein>
<feature type="transmembrane region" description="Helical" evidence="1">
    <location>
        <begin position="33"/>
        <end position="52"/>
    </location>
</feature>
<sequence length="240" mass="28215">MERPFDTRLRQTYGTLEKTKANFVFNFQQNDKILVWIVGFAVTAISLIISNISDINKIYSECILRLVLSLLTVTLVSGIVYRFSALLFLTKYQNIMFYLEGAFSKERTMPTETRELKKPNDIHEIYQNIKADFDHDYFDVVNLYNQAQSKESKKYYVDYLKTEYERLAEWSTNEYKTADKYVKNIFKTAFGFSDKKINKIFSENNDSFYFKLWSWICGISIAICLISFITVLILLALNYG</sequence>
<feature type="transmembrane region" description="Helical" evidence="1">
    <location>
        <begin position="212"/>
        <end position="237"/>
    </location>
</feature>
<evidence type="ECO:0008006" key="4">
    <source>
        <dbReference type="Google" id="ProtNLM"/>
    </source>
</evidence>
<dbReference type="OrthoDB" id="1495357at2"/>
<dbReference type="AlphaFoldDB" id="A0A5B7ST89"/>
<keyword evidence="3" id="KW-1185">Reference proteome</keyword>
<proteinExistence type="predicted"/>
<evidence type="ECO:0000313" key="2">
    <source>
        <dbReference type="EMBL" id="QCX01412.1"/>
    </source>
</evidence>
<dbReference type="KEGG" id="asag:FGM00_15335"/>
<name>A0A5B7ST89_9FLAO</name>
<feature type="transmembrane region" description="Helical" evidence="1">
    <location>
        <begin position="64"/>
        <end position="89"/>
    </location>
</feature>